<feature type="compositionally biased region" description="Basic and acidic residues" evidence="2">
    <location>
        <begin position="3895"/>
        <end position="3908"/>
    </location>
</feature>
<name>A0A7H9E760_9LACO</name>
<evidence type="ECO:0000313" key="6">
    <source>
        <dbReference type="EMBL" id="QLL73454.1"/>
    </source>
</evidence>
<sequence>MFKKGNNFDRVKQRFSLRKLNIGVCSVLLGLTFMSGNNTVKAETTQNPTKLEESKATDQSQTGPTHASAAVTNNTNDAEFSNPTNHINSGNSDNGGSDLSEVGLKGIKPNNNGTETVNTPEIADQTYANAAYEASLLEVDANPNSSHDSSNNNTETNSRSTIIGLNEYSDPKHLGKVTEQLSDTARSIKQVNITPDELKPTLLDETGKAVENTSKELNFDLSVYVHDSVSDVNNLDLNWQIDDRLSNQIDSISIDEGKGKTPVTFKKDTNSNVWRADFNKATQMTWVSGGVANGHVQKTGTITFKDSIFNVLKQADILNKNNEVDTNKDPLVYRSYVSYEGDTTESGFVWGIGTQFVSDVYEPHSIIATTFNTSYFNTDKDNQIMAAEKNYGVSTADLNKDGTHSFVGGYDDVYYDSTNNTIVVDNYLNRWDNNANDKVKYWTYHYGVDPKLLPYIKSGEISRINFGGVIDSGASYKSQVRALPDATNDNDPTYNYHNQLLLDQNGDGAFSGQKDTQYQEYASEHPSIWNNHGKVSSNLGNYYYGILNSRPLVIRTIYHLNDKLSDGSKMSLTSLLREIGKTTTTPQLLFTNFMTDTDGKVVKGTESVSAPTFDQLSTPIAGPDQFTQTVNYVDGKDQTIGSQNYVGKKNTTQDFTGQVPQGWVLDGDTLPKTITIGTTNGSQNIKVKIDPQLVNDLQNNLRNANALNANTDTPKEADGALTQAIADGNNASKLLYGKDAPTNMQNTINELANTNDLVQALINGKNAESTAKYYNDTDDKQKALTDAMTAGTNAISSGITAQDQFEGAASAIETAINGLSGKETDKTALIDAISKGEAAQKSASYYNDANADDKSADDKSALDNALSQAGEDLKNNALTQAAADQDAQAIETAIKGLSGKETDKTALTDAISKGEAAQKSASYYNDANGDDKSALDKALSQAGEDLKNNSLTQATADQDAKAIEDAINGLKGQPTNLDKLNQAISDGTSAQAGSKYANSSDESKGALDQAIKAGQTAKTQSGLTQKEADADASAIETAIKGLSGKETDKTALTDAISKGEAAQKSASYYNDANGDDKSALDKALSQAGEDLKNNSLTQATADQDAKAIEDAINGLKGQPTNLDKLNQAISDGTSAQAGSKYANSSDESKGALDQAIKAGQTAKTQSGLTQKEADADASAIETAIKGLSGKETDKTALTDAISKGEAAQKSASYYNDANGDDKSALDKALSQAGEDLKNNSLTQATADQDAKAIEDAINGLKGQPTNLDKLNQAISDGTSAQAGSKYANSSDESKGALDQAIKAGQTAKTQSGLTQKEADADASAIETAIKGLSGKETDKTALTDAISKGEAAQKSASYYNDANGDDKSALDKALSQAGEDLKNNSLTQATADQDAKAIEDAINGLKGQPTNLDKLNQAISDGTSAQADSKYANSSDESKGALDQAIKAGQTAKTQSGLTQKEADADASAIETAIKGLSGKETDKTALTDAISKGEAAQKSASYYNDANGDDKSALDKALSQAGEDLKNNSLTQATADQDAKAIEDAINGLKGQPTNLDKLNQAISDGTSAQAGSKYANSSDESKGALDQAIKAGQTAKTQSGLTQKEADADASAIETAIKGLSGKETDKTALTDAISKGEAAQKSASYYNDANGDDKSALDKALSQAGEDLKNNSLTQATADQDAKAIEDAINGLKGQPTNLDKLNQAISDGTSAQAGSKYANSSDESKGALDQAIKAGQTAKTQSGLTQKEADADASAIETAIKGLSGKETDKTALTDAISKGEAAQKSASYYNDANGDDKSALDKALSQAGEDLKNNSLTQATADQDAKAIEDAINGLKGQPTNLDKLNQAISDGTSAQAGSKYANSSDESKGALDQAIKAGQTAKTQSGLTQKEADADASAIETAIKGLSGKETDKTALTDAISKGEAAKKSASYYNDANGDDKSALDKALSQAGEDLKNNSLTQATADQDAKAIEDAINGLKGQPTNLDKLNQAISDGTSAQAGSKYANSSDESKGALDQAIKAGQTAKTQSGLTQKEADADASAIETAIKGLSGKETDKTALTDAISKGEAAQKSASYYNDANGDDKSALDKALSQAGEDLKNNSLTQATADQDAKAIEDAINGLKGQPTNLDKLNQAISDGTSAQADSKYANSSDESKGALDQAIKAGQTAKTQSGLTQKEADADASAIETAIKGLSGKETDKTALTDAISKGEAAQKSASYYNDANGDDKSALDKALSQAGEDLKNNSLTQATADQDAKAIEDAINGLKGQPTNLDKLNQAISDGTSAQAGSKYANSSDESKGALDQAIKAGQTAKTQSGLTQKEADADASAIETAIKGLSGKETDKTALTDAISKGEAAQKSASYYNDANGDDKSALDKALSQAGEDLKNNSLTQATADQDAKAIEDAINGLKGQPTNLDKLNQAISDGTSAQAGSKYANSSDESKGALDQAIKAGQTAKTQSGLTQKEADADASAIETAIKGLSGKETDKTALTDAISKGEAAQKSASYYNDANGDDKSALDKALSQAGEDLKNNSLTQATADQDAKAIEDAINGLKGQPTNLDKLNQAISDGTSAQAGSKYANSSDESKGALDQAIKAGQTAKTQSGLTQKEADADASAIETAIKGLSGKETDKTALTDAISKGEAAQKSASYYNDANGDDKSALDKALSQAGEDLKNNSLTQATADQDAKAIEDAINGLKGQPTNLDKLNQAISDGTSAQAGSKYANSSDESKGALDQAIKAGQTAKTQSGLTQKEADADASAIETAIKGLSGKETDKTALTDAISKGEAAQKSASYYNDANGDDKSALDKALSQAGEDLKNNSLTQATADQDAKAIEDAINGLKGQPTNLDKLNQAISDGTSAQAGSKYANSSDESKGALDQAIKAGQTAKTQSGLTQKEADADASAIETAIKGLSGKETDKTALTDAISKGEAAQKSASYYNDANGDDKSALDKALSQAGEDLKNNSLTQATADQDAKAIEDAINGLKGQPTNLDKLNQAISDGTSAQAGSKYANSSDESKGALDQAIKAGQTAKTQSGLTQKEADADASAIETAIKGLSGKETDKTALTDAISKGEAAKKSASYYNDANGDDKSALDKALSQAGEDLKNNSLTQATADQDAKAIEDAINGLKGQPTNLDKLNQAISDGTSAQAGSKYANSSDESKGALDQAIKAGQTAKTQSGLTQKEADADASAIETAIKGLSGKETDKTALTDAISKGEAAQKSASYYNDANGDDKSALDKALSQAGEDLKNNSLTQATADQDAKAIEDAINGLKGQPTNLDKLNQAISDGTSAQAGSKYANSSDESKGALDQAIKAGQTAKTQSGLTQKEADADASAIETAIKGLSGKETDKTALTDAISKGEAAKKSASYYNDANGDDKSALDKALSQAGEDLKNNSLTQATADQDAKAIEDAINGLKGQPTNLDKLNQAISDGTSAQAGSKYANSSDESKGALDQAIKAGQTAKTQSGLTQKEADADASAIETAIKGLSGKETDKTALTDAISKGEAAKKSASYYNDANGDDKSALDKALSQAGEDLKNNSLTQATADQDAKAIEDAINGLKGQPTNLDKLNQAISDGTSAQAGSKYANSSDESKGALDQAIKAGQTAKTQSGLTQKEADADASAIETAIKGLSGKETDKTALTDAINKGHKTQTDSSDYQDTSDAKRRQLDKDITDAETLNQDPKASQSNVDAAAKKISDDINNLNQGTDASKNKPVIPTTKTPVGDNSHLTDDEKGQVKDNVQESNPAGKVTNVDDQGNTTITYPDGSKNVISGKNTTTGTSKDDLNKAINNGSSAKTSGNYDNTSDKNRDDLNKAIDHGNQVKNDPHASQKDIDEATEAINKAIDNVNNGKTDASKNKPVIPTTKTPVGDNSHLTDDEKGQVKDNVQKSNSNGKVTNVDDQGNTTITYPDGSKNVISGKDTTTGTSKDDLNKAINNGSSAKTSGNYDNTSDKNRDDLNKAIDHGNQVKNDPHASQKDIDEATEAINKAIDNVNNGQTDASKNKPVIPTTKTPVGDNSHLTDDEKGQVKDNVQKSNSNGKVTNVDDQGNTTITYPDGSKNVISGKDTTTGTSKDDLNKAINNGSSAKTSGNYDNTSDKNRDDLNKAIDHGNQVKNDPHASQKDIDEATEAINKAIDNVNNGKTDASKNKPVIPTTKTPVGDNSHLTDDEKGQVKDNVQESNPAGKVTNVDDHGNTTITYPDGSKNTISGDQVTTVIITSDDYTYDDYAYNDFYQVIIKANAVQVYTLPKGNLTKEKKLAHGTTLTVLETKKIDGQVWYRIGTNRWIMAATTIKVGELENVKLKRLSKKRKTTATVWVNKLAIYNNVNGKMTKKHLTRGTKVRIYAIATINGGEWYKIGKNKWIPAAGVHELNDFYQVIIKANAVQVYTLPKGNLTKEKKLAHDTTLTVLETKKIDGQVWYRIGTNRWIMAATTIKVGELENVKLKRLSKKRKTTAIVWVNKLAIYNNVNGKMTKKHLTRGTKVRIYAIATINGGEWYKIGKNKWIPAAGVHELTVEPL</sequence>
<feature type="compositionally biased region" description="Polar residues" evidence="2">
    <location>
        <begin position="3163"/>
        <end position="3175"/>
    </location>
</feature>
<feature type="region of interest" description="Disordered" evidence="2">
    <location>
        <begin position="1858"/>
        <end position="1900"/>
    </location>
</feature>
<feature type="compositionally biased region" description="Polar residues" evidence="2">
    <location>
        <begin position="2148"/>
        <end position="2160"/>
    </location>
</feature>
<feature type="compositionally biased region" description="Polar residues" evidence="2">
    <location>
        <begin position="3791"/>
        <end position="3802"/>
    </location>
</feature>
<feature type="compositionally biased region" description="Polar residues" evidence="2">
    <location>
        <begin position="2728"/>
        <end position="2740"/>
    </location>
</feature>
<feature type="region of interest" description="Disordered" evidence="2">
    <location>
        <begin position="2728"/>
        <end position="2770"/>
    </location>
</feature>
<accession>A0A7H9E760</accession>
<evidence type="ECO:0000259" key="3">
    <source>
        <dbReference type="Pfam" id="PF03217"/>
    </source>
</evidence>
<feature type="domain" description="YSIRK Gram-positive signal peptide" evidence="4">
    <location>
        <begin position="12"/>
        <end position="34"/>
    </location>
</feature>
<evidence type="ECO:0000256" key="1">
    <source>
        <dbReference type="ARBA" id="ARBA00022729"/>
    </source>
</evidence>
<feature type="compositionally biased region" description="Polar residues" evidence="2">
    <location>
        <begin position="3909"/>
        <end position="3929"/>
    </location>
</feature>
<dbReference type="Pfam" id="PF18938">
    <property type="entry name" value="aRib"/>
    <property type="match status" value="4"/>
</dbReference>
<dbReference type="Pfam" id="PF03217">
    <property type="entry name" value="SlpA"/>
    <property type="match status" value="4"/>
</dbReference>
<feature type="compositionally biased region" description="Polar residues" evidence="2">
    <location>
        <begin position="2583"/>
        <end position="2595"/>
    </location>
</feature>
<feature type="region of interest" description="Disordered" evidence="2">
    <location>
        <begin position="3867"/>
        <end position="3997"/>
    </location>
</feature>
<protein>
    <submittedName>
        <fullName evidence="6">YSIRK-type signal peptide-containing protein</fullName>
    </submittedName>
</protein>
<feature type="compositionally biased region" description="Polar residues" evidence="2">
    <location>
        <begin position="2438"/>
        <end position="2450"/>
    </location>
</feature>
<feature type="region of interest" description="Disordered" evidence="2">
    <location>
        <begin position="42"/>
        <end position="118"/>
    </location>
</feature>
<feature type="region of interest" description="Disordered" evidence="2">
    <location>
        <begin position="3665"/>
        <end position="3686"/>
    </location>
</feature>
<feature type="compositionally biased region" description="Polar residues" evidence="2">
    <location>
        <begin position="1568"/>
        <end position="1580"/>
    </location>
</feature>
<feature type="region of interest" description="Disordered" evidence="2">
    <location>
        <begin position="2438"/>
        <end position="2480"/>
    </location>
</feature>
<feature type="region of interest" description="Disordered" evidence="2">
    <location>
        <begin position="1278"/>
        <end position="1320"/>
    </location>
</feature>
<feature type="region of interest" description="Disordered" evidence="2">
    <location>
        <begin position="988"/>
        <end position="1030"/>
    </location>
</feature>
<feature type="region of interest" description="Disordered" evidence="2">
    <location>
        <begin position="3722"/>
        <end position="3852"/>
    </location>
</feature>
<evidence type="ECO:0000259" key="5">
    <source>
        <dbReference type="Pfam" id="PF18938"/>
    </source>
</evidence>
<feature type="domain" description="S-layer protein C-terminal" evidence="3">
    <location>
        <begin position="4473"/>
        <end position="4529"/>
    </location>
</feature>
<feature type="region of interest" description="Disordered" evidence="2">
    <location>
        <begin position="3308"/>
        <end position="3349"/>
    </location>
</feature>
<dbReference type="InterPro" id="IPR044024">
    <property type="entry name" value="aRib"/>
</dbReference>
<feature type="compositionally biased region" description="Polar residues" evidence="2">
    <location>
        <begin position="4100"/>
        <end position="4115"/>
    </location>
</feature>
<feature type="region of interest" description="Disordered" evidence="2">
    <location>
        <begin position="1568"/>
        <end position="1609"/>
    </location>
</feature>
<gene>
    <name evidence="6" type="ORF">GTO85_03240</name>
</gene>
<feature type="domain" description="S-layer protein C-terminal" evidence="3">
    <location>
        <begin position="4331"/>
        <end position="4387"/>
    </location>
</feature>
<feature type="region of interest" description="Disordered" evidence="2">
    <location>
        <begin position="1423"/>
        <end position="1465"/>
    </location>
</feature>
<feature type="region of interest" description="Disordered" evidence="2">
    <location>
        <begin position="4012"/>
        <end position="4142"/>
    </location>
</feature>
<feature type="compositionally biased region" description="Polar residues" evidence="2">
    <location>
        <begin position="1133"/>
        <end position="1145"/>
    </location>
</feature>
<dbReference type="EMBL" id="CP047415">
    <property type="protein sequence ID" value="QLL73454.1"/>
    <property type="molecule type" value="Genomic_DNA"/>
</dbReference>
<dbReference type="NCBIfam" id="TIGR01168">
    <property type="entry name" value="YSIRK_signal"/>
    <property type="match status" value="1"/>
</dbReference>
<feature type="region of interest" description="Disordered" evidence="2">
    <location>
        <begin position="3163"/>
        <end position="3205"/>
    </location>
</feature>
<feature type="compositionally biased region" description="Polar residues" evidence="2">
    <location>
        <begin position="2003"/>
        <end position="2015"/>
    </location>
</feature>
<feature type="compositionally biased region" description="Polar residues" evidence="2">
    <location>
        <begin position="988"/>
        <end position="1000"/>
    </location>
</feature>
<dbReference type="Pfam" id="PF07554">
    <property type="entry name" value="FIVAR"/>
    <property type="match status" value="28"/>
</dbReference>
<dbReference type="Gene3D" id="1.20.120.1850">
    <property type="entry name" value="Ebh helix bundles repeating unit (S and A modules)"/>
    <property type="match status" value="19"/>
</dbReference>
<feature type="compositionally biased region" description="Polar residues" evidence="2">
    <location>
        <begin position="109"/>
        <end position="118"/>
    </location>
</feature>
<feature type="compositionally biased region" description="Polar residues" evidence="2">
    <location>
        <begin position="3598"/>
        <end position="3610"/>
    </location>
</feature>
<dbReference type="Pfam" id="PF04650">
    <property type="entry name" value="YSIRK_signal"/>
    <property type="match status" value="1"/>
</dbReference>
<feature type="region of interest" description="Disordered" evidence="2">
    <location>
        <begin position="2583"/>
        <end position="2624"/>
    </location>
</feature>
<feature type="region of interest" description="Disordered" evidence="2">
    <location>
        <begin position="4157"/>
        <end position="4225"/>
    </location>
</feature>
<feature type="compositionally biased region" description="Polar residues" evidence="2">
    <location>
        <begin position="3453"/>
        <end position="3465"/>
    </location>
</feature>
<keyword evidence="1" id="KW-0732">Signal</keyword>
<feature type="compositionally biased region" description="Basic and acidic residues" evidence="2">
    <location>
        <begin position="4040"/>
        <end position="4053"/>
    </location>
</feature>
<evidence type="ECO:0000313" key="7">
    <source>
        <dbReference type="Proteomes" id="UP000510660"/>
    </source>
</evidence>
<feature type="region of interest" description="Disordered" evidence="2">
    <location>
        <begin position="1713"/>
        <end position="1755"/>
    </location>
</feature>
<feature type="compositionally biased region" description="Polar residues" evidence="2">
    <location>
        <begin position="2293"/>
        <end position="2305"/>
    </location>
</feature>
<feature type="compositionally biased region" description="Polar residues" evidence="2">
    <location>
        <begin position="1858"/>
        <end position="1870"/>
    </location>
</feature>
<feature type="domain" description="Atypical Rib" evidence="5">
    <location>
        <begin position="4025"/>
        <end position="4090"/>
    </location>
</feature>
<dbReference type="Proteomes" id="UP000510660">
    <property type="component" value="Chromosome"/>
</dbReference>
<evidence type="ECO:0000256" key="2">
    <source>
        <dbReference type="SAM" id="MobiDB-lite"/>
    </source>
</evidence>
<feature type="compositionally biased region" description="Polar residues" evidence="2">
    <location>
        <begin position="3775"/>
        <end position="3784"/>
    </location>
</feature>
<feature type="region of interest" description="Disordered" evidence="2">
    <location>
        <begin position="2293"/>
        <end position="2333"/>
    </location>
</feature>
<feature type="compositionally biased region" description="Low complexity" evidence="2">
    <location>
        <begin position="88"/>
        <end position="98"/>
    </location>
</feature>
<feature type="compositionally biased region" description="Polar residues" evidence="2">
    <location>
        <begin position="3722"/>
        <end position="3731"/>
    </location>
</feature>
<feature type="compositionally biased region" description="Polar residues" evidence="2">
    <location>
        <begin position="57"/>
        <end position="87"/>
    </location>
</feature>
<feature type="region of interest" description="Disordered" evidence="2">
    <location>
        <begin position="3695"/>
        <end position="3714"/>
    </location>
</feature>
<feature type="region of interest" description="Disordered" evidence="2">
    <location>
        <begin position="2003"/>
        <end position="2045"/>
    </location>
</feature>
<feature type="region of interest" description="Disordered" evidence="2">
    <location>
        <begin position="3453"/>
        <end position="3490"/>
    </location>
</feature>
<feature type="compositionally biased region" description="Polar residues" evidence="2">
    <location>
        <begin position="3308"/>
        <end position="3320"/>
    </location>
</feature>
<feature type="domain" description="Atypical Rib" evidence="5">
    <location>
        <begin position="3880"/>
        <end position="3945"/>
    </location>
</feature>
<feature type="domain" description="Atypical Rib" evidence="5">
    <location>
        <begin position="4170"/>
        <end position="4234"/>
    </location>
</feature>
<proteinExistence type="predicted"/>
<feature type="compositionally biased region" description="Polar residues" evidence="2">
    <location>
        <begin position="2873"/>
        <end position="2885"/>
    </location>
</feature>
<feature type="compositionally biased region" description="Basic and acidic residues" evidence="2">
    <location>
        <begin position="3826"/>
        <end position="3839"/>
    </location>
</feature>
<feature type="compositionally biased region" description="Polar residues" evidence="2">
    <location>
        <begin position="3698"/>
        <end position="3711"/>
    </location>
</feature>
<evidence type="ECO:0000259" key="4">
    <source>
        <dbReference type="Pfam" id="PF04650"/>
    </source>
</evidence>
<dbReference type="InterPro" id="IPR005877">
    <property type="entry name" value="YSIRK_signal_dom"/>
</dbReference>
<dbReference type="InterPro" id="IPR024968">
    <property type="entry name" value="SlpA_C_lactobacillus"/>
</dbReference>
<organism evidence="6 7">
    <name type="scientific">Lactobacillus crispatus</name>
    <dbReference type="NCBI Taxonomy" id="47770"/>
    <lineage>
        <taxon>Bacteria</taxon>
        <taxon>Bacillati</taxon>
        <taxon>Bacillota</taxon>
        <taxon>Bacilli</taxon>
        <taxon>Lactobacillales</taxon>
        <taxon>Lactobacillaceae</taxon>
        <taxon>Lactobacillus</taxon>
    </lineage>
</organism>
<feature type="region of interest" description="Disordered" evidence="2">
    <location>
        <begin position="3018"/>
        <end position="3060"/>
    </location>
</feature>
<feature type="compositionally biased region" description="Polar residues" evidence="2">
    <location>
        <begin position="4054"/>
        <end position="4074"/>
    </location>
</feature>
<feature type="compositionally biased region" description="Polar residues" evidence="2">
    <location>
        <begin position="1278"/>
        <end position="1290"/>
    </location>
</feature>
<feature type="compositionally biased region" description="Basic and acidic residues" evidence="2">
    <location>
        <begin position="3971"/>
        <end position="3984"/>
    </location>
</feature>
<feature type="compositionally biased region" description="Polar residues" evidence="2">
    <location>
        <begin position="4215"/>
        <end position="4225"/>
    </location>
</feature>
<feature type="compositionally biased region" description="Basic and acidic residues" evidence="2">
    <location>
        <begin position="4116"/>
        <end position="4129"/>
    </location>
</feature>
<feature type="compositionally biased region" description="Polar residues" evidence="2">
    <location>
        <begin position="3810"/>
        <end position="3825"/>
    </location>
</feature>
<feature type="compositionally biased region" description="Basic and acidic residues" evidence="2">
    <location>
        <begin position="3750"/>
        <end position="3763"/>
    </location>
</feature>
<feature type="region of interest" description="Disordered" evidence="2">
    <location>
        <begin position="2148"/>
        <end position="2190"/>
    </location>
</feature>
<feature type="domain" description="S-layer protein C-terminal" evidence="3">
    <location>
        <begin position="4270"/>
        <end position="4310"/>
    </location>
</feature>
<feature type="domain" description="S-layer protein C-terminal" evidence="3">
    <location>
        <begin position="4412"/>
        <end position="4452"/>
    </location>
</feature>
<dbReference type="Gene3D" id="1.20.1270.90">
    <property type="entry name" value="AF1782-like"/>
    <property type="match status" value="3"/>
</dbReference>
<dbReference type="RefSeq" id="WP_180861732.1">
    <property type="nucleotide sequence ID" value="NZ_CP047415.1"/>
</dbReference>
<dbReference type="Gene3D" id="3.10.20.890">
    <property type="match status" value="4"/>
</dbReference>
<feature type="compositionally biased region" description="Polar residues" evidence="2">
    <location>
        <begin position="3018"/>
        <end position="3030"/>
    </location>
</feature>
<feature type="compositionally biased region" description="Basic and acidic residues" evidence="2">
    <location>
        <begin position="4185"/>
        <end position="4198"/>
    </location>
</feature>
<feature type="compositionally biased region" description="Polar residues" evidence="2">
    <location>
        <begin position="3955"/>
        <end position="3970"/>
    </location>
</feature>
<feature type="compositionally biased region" description="Polar residues" evidence="2">
    <location>
        <begin position="1423"/>
        <end position="1435"/>
    </location>
</feature>
<feature type="domain" description="Atypical Rib" evidence="5">
    <location>
        <begin position="3735"/>
        <end position="3800"/>
    </location>
</feature>
<feature type="compositionally biased region" description="Polar residues" evidence="2">
    <location>
        <begin position="1713"/>
        <end position="1725"/>
    </location>
</feature>
<feature type="region of interest" description="Disordered" evidence="2">
    <location>
        <begin position="1133"/>
        <end position="1175"/>
    </location>
</feature>
<feature type="region of interest" description="Disordered" evidence="2">
    <location>
        <begin position="2873"/>
        <end position="2915"/>
    </location>
</feature>
<feature type="region of interest" description="Disordered" evidence="2">
    <location>
        <begin position="3598"/>
        <end position="3640"/>
    </location>
</feature>
<reference evidence="6 7" key="1">
    <citation type="submission" date="2020-01" db="EMBL/GenBank/DDBJ databases">
        <title>Complete and circular genome sequences of six lactobacillus isolates from horses.</title>
        <authorList>
            <person name="Hassan H.M."/>
        </authorList>
    </citation>
    <scope>NUCLEOTIDE SEQUENCE [LARGE SCALE GENOMIC DNA]</scope>
    <source>
        <strain evidence="6 7">1D</strain>
    </source>
</reference>